<dbReference type="GO" id="GO:0050793">
    <property type="term" value="P:regulation of developmental process"/>
    <property type="evidence" value="ECO:0007669"/>
    <property type="project" value="UniProtKB-ARBA"/>
</dbReference>
<dbReference type="InterPro" id="IPR050755">
    <property type="entry name" value="TRAFAC_YlqF/YawG_RiboMat"/>
</dbReference>
<feature type="region of interest" description="Disordered" evidence="6">
    <location>
        <begin position="375"/>
        <end position="398"/>
    </location>
</feature>
<feature type="region of interest" description="Disordered" evidence="6">
    <location>
        <begin position="157"/>
        <end position="180"/>
    </location>
</feature>
<feature type="compositionally biased region" description="Basic and acidic residues" evidence="6">
    <location>
        <begin position="506"/>
        <end position="520"/>
    </location>
</feature>
<evidence type="ECO:0000259" key="7">
    <source>
        <dbReference type="PROSITE" id="PS51721"/>
    </source>
</evidence>
<feature type="region of interest" description="Disordered" evidence="6">
    <location>
        <begin position="431"/>
        <end position="623"/>
    </location>
</feature>
<dbReference type="CDD" id="cd04178">
    <property type="entry name" value="Nucleostemin_like"/>
    <property type="match status" value="1"/>
</dbReference>
<dbReference type="Gene3D" id="1.10.1580.10">
    <property type="match status" value="1"/>
</dbReference>
<comment type="subcellular location">
    <subcellularLocation>
        <location evidence="1">Nucleus</location>
        <location evidence="1">Nucleolus</location>
    </subcellularLocation>
</comment>
<dbReference type="FunFam" id="3.40.50.300:FF:000571">
    <property type="entry name" value="Guanine nucleotide-binding protein-like NSN1"/>
    <property type="match status" value="1"/>
</dbReference>
<dbReference type="SUPFAM" id="SSF52540">
    <property type="entry name" value="P-loop containing nucleoside triphosphate hydrolases"/>
    <property type="match status" value="1"/>
</dbReference>
<name>A0AAF0FI36_9BASI</name>
<evidence type="ECO:0000256" key="2">
    <source>
        <dbReference type="ARBA" id="ARBA00022741"/>
    </source>
</evidence>
<feature type="compositionally biased region" description="Polar residues" evidence="6">
    <location>
        <begin position="582"/>
        <end position="601"/>
    </location>
</feature>
<feature type="compositionally biased region" description="Basic residues" evidence="6">
    <location>
        <begin position="548"/>
        <end position="558"/>
    </location>
</feature>
<dbReference type="Pfam" id="PF01926">
    <property type="entry name" value="MMR_HSR1"/>
    <property type="match status" value="1"/>
</dbReference>
<dbReference type="AlphaFoldDB" id="A0AAF0FI36"/>
<dbReference type="InterPro" id="IPR006073">
    <property type="entry name" value="GTP-bd"/>
</dbReference>
<dbReference type="GO" id="GO:0005730">
    <property type="term" value="C:nucleolus"/>
    <property type="evidence" value="ECO:0007669"/>
    <property type="project" value="UniProtKB-SubCell"/>
</dbReference>
<feature type="domain" description="CP-type G" evidence="7">
    <location>
        <begin position="83"/>
        <end position="269"/>
    </location>
</feature>
<dbReference type="FunFam" id="1.10.1580.10:FF:000002">
    <property type="entry name" value="Guanine nucleotide-binding protein-like 3 (nucleolar)-like"/>
    <property type="match status" value="1"/>
</dbReference>
<feature type="compositionally biased region" description="Low complexity" evidence="6">
    <location>
        <begin position="606"/>
        <end position="615"/>
    </location>
</feature>
<dbReference type="PANTHER" id="PTHR11089:SF30">
    <property type="entry name" value="GUANINE NUCLEOTIDE-BINDING PROTEIN-LIKE 3 HOMOLOG"/>
    <property type="match status" value="1"/>
</dbReference>
<dbReference type="InterPro" id="IPR027417">
    <property type="entry name" value="P-loop_NTPase"/>
</dbReference>
<gene>
    <name evidence="8" type="primary">NUG1</name>
    <name evidence="8" type="ORF">MPSI1_003606</name>
</gene>
<sequence>MRKKRSEGRGHGRKVQPVEGRRASLPTRSRRITCAKQSNAELLQLNDEMSHTDTDQEPTADLIAARARLTQLTERDNSLKAYMKELRKVLEHADVILEVLDVRDPLGCRAYALEREAQSQGKRVVLILNKIDLVPASNTRAWLEYLRHEFPTLPFKASTQQQRSHLGQGPSIVTTKSDSNGALTHGAEAAGTKAILQLIKNYSRNLNLKSSITVGTIGAPNVGKSSLINSLKRSRVCSVASTPGHTKVVQGVMLDRQVRLLDSPGIVFTDSNVPPNATPQEALAAAEAAMLRNVLKVELVEDPIEPVQAILHRIDPQYLANVYQLESLPSTDANDFLLRVAYQKGRITKGALPDLIGTARSVLHDWNTGKIRYHTDPPAKAPAHLSRNQGAIKPGEAPKTDEVAVVSSFGDAFDLAGLLGEADAEAFGETIPASVPLPPTQDTSNELESMQPQPDTSLGKHVRSSDSESESESDHDEFSRGNRTVSRNRNAFASLLPSDPDEEHSDQDSTQDRHMHEDAQLKPPVSKKTKQQPMFPDAVRETMAIPRGKQRRKARKEKKRQEGLDVQMDVIMDLHNNDQTDEAQSSKFPHSSFTSLSSNAFANKPEQIQDAGAAQEQEEEEEL</sequence>
<feature type="region of interest" description="Disordered" evidence="6">
    <location>
        <begin position="1"/>
        <end position="30"/>
    </location>
</feature>
<proteinExistence type="predicted"/>
<evidence type="ECO:0000256" key="3">
    <source>
        <dbReference type="ARBA" id="ARBA00023054"/>
    </source>
</evidence>
<feature type="compositionally biased region" description="Basic residues" evidence="6">
    <location>
        <begin position="1"/>
        <end position="14"/>
    </location>
</feature>
<feature type="compositionally biased region" description="Polar residues" evidence="6">
    <location>
        <begin position="481"/>
        <end position="491"/>
    </location>
</feature>
<evidence type="ECO:0000256" key="5">
    <source>
        <dbReference type="ARBA" id="ARBA00023242"/>
    </source>
</evidence>
<dbReference type="InterPro" id="IPR030378">
    <property type="entry name" value="G_CP_dom"/>
</dbReference>
<keyword evidence="9" id="KW-1185">Reference proteome</keyword>
<dbReference type="PANTHER" id="PTHR11089">
    <property type="entry name" value="GTP-BINDING PROTEIN-RELATED"/>
    <property type="match status" value="1"/>
</dbReference>
<reference evidence="8" key="1">
    <citation type="submission" date="2023-02" db="EMBL/GenBank/DDBJ databases">
        <title>Mating type loci evolution in Malassezia.</title>
        <authorList>
            <person name="Coelho M.A."/>
        </authorList>
    </citation>
    <scope>NUCLEOTIDE SEQUENCE</scope>
    <source>
        <strain evidence="8">CBS 14136</strain>
    </source>
</reference>
<keyword evidence="4" id="KW-0342">GTP-binding</keyword>
<feature type="compositionally biased region" description="Polar residues" evidence="6">
    <location>
        <begin position="440"/>
        <end position="456"/>
    </location>
</feature>
<dbReference type="GO" id="GO:0005525">
    <property type="term" value="F:GTP binding"/>
    <property type="evidence" value="ECO:0007669"/>
    <property type="project" value="UniProtKB-KW"/>
</dbReference>
<evidence type="ECO:0000256" key="4">
    <source>
        <dbReference type="ARBA" id="ARBA00023134"/>
    </source>
</evidence>
<organism evidence="8 9">
    <name type="scientific">Malassezia psittaci</name>
    <dbReference type="NCBI Taxonomy" id="1821823"/>
    <lineage>
        <taxon>Eukaryota</taxon>
        <taxon>Fungi</taxon>
        <taxon>Dikarya</taxon>
        <taxon>Basidiomycota</taxon>
        <taxon>Ustilaginomycotina</taxon>
        <taxon>Malasseziomycetes</taxon>
        <taxon>Malasseziales</taxon>
        <taxon>Malasseziaceae</taxon>
        <taxon>Malassezia</taxon>
    </lineage>
</organism>
<dbReference type="EMBL" id="CP118380">
    <property type="protein sequence ID" value="WFD44932.1"/>
    <property type="molecule type" value="Genomic_DNA"/>
</dbReference>
<evidence type="ECO:0000256" key="6">
    <source>
        <dbReference type="SAM" id="MobiDB-lite"/>
    </source>
</evidence>
<keyword evidence="3" id="KW-0175">Coiled coil</keyword>
<dbReference type="GO" id="GO:0051239">
    <property type="term" value="P:regulation of multicellular organismal process"/>
    <property type="evidence" value="ECO:0007669"/>
    <property type="project" value="UniProtKB-ARBA"/>
</dbReference>
<keyword evidence="5" id="KW-0539">Nucleus</keyword>
<evidence type="ECO:0000313" key="8">
    <source>
        <dbReference type="EMBL" id="WFD44932.1"/>
    </source>
</evidence>
<dbReference type="PROSITE" id="PS51721">
    <property type="entry name" value="G_CP"/>
    <property type="match status" value="1"/>
</dbReference>
<dbReference type="Proteomes" id="UP001214628">
    <property type="component" value="Chromosome 6"/>
</dbReference>
<dbReference type="Gene3D" id="3.40.50.300">
    <property type="entry name" value="P-loop containing nucleotide triphosphate hydrolases"/>
    <property type="match status" value="1"/>
</dbReference>
<evidence type="ECO:0000313" key="9">
    <source>
        <dbReference type="Proteomes" id="UP001214628"/>
    </source>
</evidence>
<keyword evidence="2" id="KW-0547">Nucleotide-binding</keyword>
<dbReference type="InterPro" id="IPR023179">
    <property type="entry name" value="GTP-bd_ortho_bundle_sf"/>
</dbReference>
<accession>A0AAF0FI36</accession>
<protein>
    <submittedName>
        <fullName evidence="8">Nuclear GTP-binding protein nug1</fullName>
    </submittedName>
</protein>
<evidence type="ECO:0000256" key="1">
    <source>
        <dbReference type="ARBA" id="ARBA00004604"/>
    </source>
</evidence>